<evidence type="ECO:0000256" key="4">
    <source>
        <dbReference type="ARBA" id="ARBA00022840"/>
    </source>
</evidence>
<dbReference type="GO" id="GO:0016887">
    <property type="term" value="F:ATP hydrolysis activity"/>
    <property type="evidence" value="ECO:0007669"/>
    <property type="project" value="InterPro"/>
</dbReference>
<evidence type="ECO:0000259" key="5">
    <source>
        <dbReference type="PROSITE" id="PS50893"/>
    </source>
</evidence>
<dbReference type="GO" id="GO:0043190">
    <property type="term" value="C:ATP-binding cassette (ABC) transporter complex"/>
    <property type="evidence" value="ECO:0007669"/>
    <property type="project" value="TreeGrafter"/>
</dbReference>
<dbReference type="SUPFAM" id="SSF52540">
    <property type="entry name" value="P-loop containing nucleoside triphosphate hydrolases"/>
    <property type="match status" value="2"/>
</dbReference>
<feature type="domain" description="ABC transporter" evidence="5">
    <location>
        <begin position="275"/>
        <end position="499"/>
    </location>
</feature>
<evidence type="ECO:0000256" key="1">
    <source>
        <dbReference type="ARBA" id="ARBA00005417"/>
    </source>
</evidence>
<evidence type="ECO:0000256" key="3">
    <source>
        <dbReference type="ARBA" id="ARBA00022741"/>
    </source>
</evidence>
<keyword evidence="2" id="KW-0813">Transport</keyword>
<dbReference type="PROSITE" id="PS00211">
    <property type="entry name" value="ABC_TRANSPORTER_1"/>
    <property type="match status" value="1"/>
</dbReference>
<keyword evidence="4 6" id="KW-0067">ATP-binding</keyword>
<reference evidence="6 7" key="1">
    <citation type="submission" date="2019-08" db="EMBL/GenBank/DDBJ databases">
        <title>In-depth cultivation of the pig gut microbiome towards novel bacterial diversity and tailored functional studies.</title>
        <authorList>
            <person name="Wylensek D."/>
            <person name="Hitch T.C.A."/>
            <person name="Clavel T."/>
        </authorList>
    </citation>
    <scope>NUCLEOTIDE SEQUENCE [LARGE SCALE GENOMIC DNA]</scope>
    <source>
        <strain evidence="6 7">RF-GAM-744-WT-7</strain>
    </source>
</reference>
<dbReference type="InterPro" id="IPR003439">
    <property type="entry name" value="ABC_transporter-like_ATP-bd"/>
</dbReference>
<dbReference type="PROSITE" id="PS50893">
    <property type="entry name" value="ABC_TRANSPORTER_2"/>
    <property type="match status" value="2"/>
</dbReference>
<feature type="domain" description="ABC transporter" evidence="5">
    <location>
        <begin position="3"/>
        <end position="248"/>
    </location>
</feature>
<dbReference type="InterPro" id="IPR050095">
    <property type="entry name" value="ECF_ABC_transporter_ATP-bd"/>
</dbReference>
<proteinExistence type="inferred from homology"/>
<evidence type="ECO:0000313" key="7">
    <source>
        <dbReference type="Proteomes" id="UP000442535"/>
    </source>
</evidence>
<dbReference type="InterPro" id="IPR003593">
    <property type="entry name" value="AAA+_ATPase"/>
</dbReference>
<dbReference type="GO" id="GO:0042626">
    <property type="term" value="F:ATPase-coupled transmembrane transporter activity"/>
    <property type="evidence" value="ECO:0007669"/>
    <property type="project" value="TreeGrafter"/>
</dbReference>
<dbReference type="PANTHER" id="PTHR43553">
    <property type="entry name" value="HEAVY METAL TRANSPORTER"/>
    <property type="match status" value="1"/>
</dbReference>
<gene>
    <name evidence="6" type="ORF">FYJ63_06365</name>
</gene>
<dbReference type="InterPro" id="IPR015856">
    <property type="entry name" value="ABC_transpr_CbiO/EcfA_su"/>
</dbReference>
<organism evidence="6 7">
    <name type="scientific">Mobiluncus porci</name>
    <dbReference type="NCBI Taxonomy" id="2652278"/>
    <lineage>
        <taxon>Bacteria</taxon>
        <taxon>Bacillati</taxon>
        <taxon>Actinomycetota</taxon>
        <taxon>Actinomycetes</taxon>
        <taxon>Actinomycetales</taxon>
        <taxon>Actinomycetaceae</taxon>
        <taxon>Mobiluncus</taxon>
    </lineage>
</organism>
<dbReference type="Pfam" id="PF00005">
    <property type="entry name" value="ABC_tran"/>
    <property type="match status" value="2"/>
</dbReference>
<dbReference type="SMART" id="SM00382">
    <property type="entry name" value="AAA"/>
    <property type="match status" value="2"/>
</dbReference>
<keyword evidence="3" id="KW-0547">Nucleotide-binding</keyword>
<comment type="caution">
    <text evidence="6">The sequence shown here is derived from an EMBL/GenBank/DDBJ whole genome shotgun (WGS) entry which is preliminary data.</text>
</comment>
<name>A0A7K0K367_9ACTO</name>
<dbReference type="GO" id="GO:0005524">
    <property type="term" value="F:ATP binding"/>
    <property type="evidence" value="ECO:0007669"/>
    <property type="project" value="UniProtKB-KW"/>
</dbReference>
<dbReference type="AlphaFoldDB" id="A0A7K0K367"/>
<dbReference type="Gene3D" id="3.40.50.300">
    <property type="entry name" value="P-loop containing nucleotide triphosphate hydrolases"/>
    <property type="match status" value="2"/>
</dbReference>
<keyword evidence="7" id="KW-1185">Reference proteome</keyword>
<dbReference type="InterPro" id="IPR027417">
    <property type="entry name" value="P-loop_NTPase"/>
</dbReference>
<accession>A0A7K0K367</accession>
<dbReference type="Proteomes" id="UP000442535">
    <property type="component" value="Unassembled WGS sequence"/>
</dbReference>
<dbReference type="EMBL" id="VUMY01000010">
    <property type="protein sequence ID" value="MST49858.1"/>
    <property type="molecule type" value="Genomic_DNA"/>
</dbReference>
<dbReference type="CDD" id="cd03225">
    <property type="entry name" value="ABC_cobalt_CbiO_domain1"/>
    <property type="match status" value="1"/>
</dbReference>
<sequence length="500" mass="54344">MTTSLRDVSFKYLRETDDNIPADTGVSNLTIDFSPGSCTLITGSSGSGKSTVLKLLNGLIPELYEGDLSGRTLLGGLDTASTDIQRLGQTAGMVFQNPRSQFFTANVLEELAFASENAGEAPETTAQYVAAAINTWGIRPLMNRSLQGLSGGESQLVACAAAMVGPQKILLLDEPTSNLSPAAIDLFTAVLQRLKTAGWTLIVAEHRVYPLNKITDWTVIMREGRITYQLRGDEFFAIPEMKRRELGLRTLTKPQPQLRHAASEMVAPAVTAPGVEVRNLRFSYGKRQVLGIEELCLAAGSVVALTGPNGAGKTTLARTLVGLAKPQKNTEIKFQGKVCDCAERQKRSALVMQDVNRQLFAETVAQEVSLGNGEMPREQIEALLEELGLKGLEQRHPMTLSGGQKQRLVIANAVASDAQLYVFDEPTSGVDYGHLMSISSLIRRLAGRGKSVLVISHDLEFINEVADRHLQLEPFDKVGYDQIQDLSVNHRTPGGKTRDI</sequence>
<dbReference type="RefSeq" id="WP_154544946.1">
    <property type="nucleotide sequence ID" value="NZ_JAQYQY010000029.1"/>
</dbReference>
<comment type="similarity">
    <text evidence="1">Belongs to the ABC transporter superfamily.</text>
</comment>
<dbReference type="InterPro" id="IPR017871">
    <property type="entry name" value="ABC_transporter-like_CS"/>
</dbReference>
<evidence type="ECO:0000256" key="2">
    <source>
        <dbReference type="ARBA" id="ARBA00022448"/>
    </source>
</evidence>
<evidence type="ECO:0000313" key="6">
    <source>
        <dbReference type="EMBL" id="MST49858.1"/>
    </source>
</evidence>
<protein>
    <submittedName>
        <fullName evidence="6">ABC transporter ATP-binding protein</fullName>
    </submittedName>
</protein>